<dbReference type="Proteomes" id="UP000222564">
    <property type="component" value="Unassembled WGS sequence"/>
</dbReference>
<evidence type="ECO:0000313" key="1">
    <source>
        <dbReference type="EMBL" id="PHJ37488.1"/>
    </source>
</evidence>
<sequence>MVSTIGLVILILGLLGAAGMLVLAARSMRPVYHVKCQRCGHTTQIPREAGEYACPGCGVPLAKVTKENKASEQDHP</sequence>
<dbReference type="AlphaFoldDB" id="A0A2C6MBS5"/>
<comment type="caution">
    <text evidence="1">The sequence shown here is derived from an EMBL/GenBank/DDBJ whole genome shotgun (WGS) entry which is preliminary data.</text>
</comment>
<reference evidence="1 2" key="1">
    <citation type="submission" date="2013-09" db="EMBL/GenBank/DDBJ databases">
        <title>Biodegradation of hydrocarbons in the deep terrestrial subsurface : characterization of a microbial consortium composed of two Desulfotomaculum species originating from a deep geological formation.</title>
        <authorList>
            <person name="Aullo T."/>
            <person name="Berlendis S."/>
            <person name="Lascourreges J.-F."/>
            <person name="Dessort D."/>
            <person name="Saint-Laurent S."/>
            <person name="Schraauwers B."/>
            <person name="Mas J."/>
            <person name="Magot M."/>
            <person name="Ranchou-Peyruse A."/>
        </authorList>
    </citation>
    <scope>NUCLEOTIDE SEQUENCE [LARGE SCALE GENOMIC DNA]</scope>
    <source>
        <strain evidence="1 2">Bs107</strain>
    </source>
</reference>
<gene>
    <name evidence="1" type="ORF">P378_16125</name>
</gene>
<name>A0A2C6MBS5_9FIRM</name>
<proteinExistence type="predicted"/>
<protein>
    <submittedName>
        <fullName evidence="1">Uncharacterized protein</fullName>
    </submittedName>
</protein>
<accession>A0A2C6MBS5</accession>
<dbReference type="EMBL" id="AWQQ01000091">
    <property type="protein sequence ID" value="PHJ37488.1"/>
    <property type="molecule type" value="Genomic_DNA"/>
</dbReference>
<evidence type="ECO:0000313" key="2">
    <source>
        <dbReference type="Proteomes" id="UP000222564"/>
    </source>
</evidence>
<dbReference type="OrthoDB" id="1787536at2"/>
<organism evidence="1 2">
    <name type="scientific">Desulforamulus profundi</name>
    <dbReference type="NCBI Taxonomy" id="1383067"/>
    <lineage>
        <taxon>Bacteria</taxon>
        <taxon>Bacillati</taxon>
        <taxon>Bacillota</taxon>
        <taxon>Clostridia</taxon>
        <taxon>Eubacteriales</taxon>
        <taxon>Peptococcaceae</taxon>
        <taxon>Desulforamulus</taxon>
    </lineage>
</organism>
<keyword evidence="2" id="KW-1185">Reference proteome</keyword>
<dbReference type="RefSeq" id="WP_099083731.1">
    <property type="nucleotide sequence ID" value="NZ_AWQQ01000091.1"/>
</dbReference>